<comment type="caution">
    <text evidence="6">The sequence shown here is derived from an EMBL/GenBank/DDBJ whole genome shotgun (WGS) entry which is preliminary data.</text>
</comment>
<evidence type="ECO:0000313" key="6">
    <source>
        <dbReference type="EMBL" id="GGO88306.1"/>
    </source>
</evidence>
<dbReference type="AlphaFoldDB" id="A0A917ZNT2"/>
<dbReference type="SUPFAM" id="SSF54285">
    <property type="entry name" value="MoaD/ThiS"/>
    <property type="match status" value="1"/>
</dbReference>
<dbReference type="EMBL" id="BMLT01000016">
    <property type="protein sequence ID" value="GGO88306.1"/>
    <property type="molecule type" value="Genomic_DNA"/>
</dbReference>
<organism evidence="6 7">
    <name type="scientific">Marinobacterium nitratireducens</name>
    <dbReference type="NCBI Taxonomy" id="518897"/>
    <lineage>
        <taxon>Bacteria</taxon>
        <taxon>Pseudomonadati</taxon>
        <taxon>Pseudomonadota</taxon>
        <taxon>Gammaproteobacteria</taxon>
        <taxon>Oceanospirillales</taxon>
        <taxon>Oceanospirillaceae</taxon>
        <taxon>Marinobacterium</taxon>
    </lineage>
</organism>
<sequence>MLQLVYFARVREQLGVDQEALALPAGVERVGQLVDHLVAERGEGWSRVLKAPNLLVAVNQEMVDLQAALKDGDEVAFFPPVTGG</sequence>
<evidence type="ECO:0000313" key="7">
    <source>
        <dbReference type="Proteomes" id="UP000599578"/>
    </source>
</evidence>
<dbReference type="PANTHER" id="PTHR33359:SF1">
    <property type="entry name" value="MOLYBDOPTERIN SYNTHASE SULFUR CARRIER SUBUNIT"/>
    <property type="match status" value="1"/>
</dbReference>
<keyword evidence="7" id="KW-1185">Reference proteome</keyword>
<reference evidence="6 7" key="1">
    <citation type="journal article" date="2014" name="Int. J. Syst. Evol. Microbiol.">
        <title>Complete genome sequence of Corynebacterium casei LMG S-19264T (=DSM 44701T), isolated from a smear-ripened cheese.</title>
        <authorList>
            <consortium name="US DOE Joint Genome Institute (JGI-PGF)"/>
            <person name="Walter F."/>
            <person name="Albersmeier A."/>
            <person name="Kalinowski J."/>
            <person name="Ruckert C."/>
        </authorList>
    </citation>
    <scope>NUCLEOTIDE SEQUENCE [LARGE SCALE GENOMIC DNA]</scope>
    <source>
        <strain evidence="6 7">CGMCC 1.7286</strain>
    </source>
</reference>
<dbReference type="InterPro" id="IPR016155">
    <property type="entry name" value="Mopterin_synth/thiamin_S_b"/>
</dbReference>
<keyword evidence="3" id="KW-0501">Molybdenum cofactor biosynthesis</keyword>
<evidence type="ECO:0000256" key="3">
    <source>
        <dbReference type="ARBA" id="ARBA00023150"/>
    </source>
</evidence>
<dbReference type="GO" id="GO:0000166">
    <property type="term" value="F:nucleotide binding"/>
    <property type="evidence" value="ECO:0007669"/>
    <property type="project" value="UniProtKB-KW"/>
</dbReference>
<comment type="similarity">
    <text evidence="4">Belongs to the MoaD family.</text>
</comment>
<evidence type="ECO:0000256" key="4">
    <source>
        <dbReference type="ARBA" id="ARBA00024200"/>
    </source>
</evidence>
<dbReference type="InterPro" id="IPR044672">
    <property type="entry name" value="MOCS2A"/>
</dbReference>
<dbReference type="GO" id="GO:0006777">
    <property type="term" value="P:Mo-molybdopterin cofactor biosynthetic process"/>
    <property type="evidence" value="ECO:0007669"/>
    <property type="project" value="UniProtKB-KW"/>
</dbReference>
<accession>A0A917ZNT2</accession>
<protein>
    <recommendedName>
        <fullName evidence="5">Molybdopterin synthase sulfur carrier subunit</fullName>
    </recommendedName>
</protein>
<dbReference type="Gene3D" id="3.10.20.30">
    <property type="match status" value="1"/>
</dbReference>
<dbReference type="Proteomes" id="UP000599578">
    <property type="component" value="Unassembled WGS sequence"/>
</dbReference>
<dbReference type="GO" id="GO:1990133">
    <property type="term" value="C:molybdopterin adenylyltransferase complex"/>
    <property type="evidence" value="ECO:0007669"/>
    <property type="project" value="TreeGrafter"/>
</dbReference>
<evidence type="ECO:0000256" key="1">
    <source>
        <dbReference type="ARBA" id="ARBA00005046"/>
    </source>
</evidence>
<dbReference type="InterPro" id="IPR010038">
    <property type="entry name" value="MoaD_arc-typ"/>
</dbReference>
<dbReference type="InterPro" id="IPR012675">
    <property type="entry name" value="Beta-grasp_dom_sf"/>
</dbReference>
<comment type="pathway">
    <text evidence="1">Cofactor biosynthesis; molybdopterin biosynthesis.</text>
</comment>
<dbReference type="RefSeq" id="WP_188862744.1">
    <property type="nucleotide sequence ID" value="NZ_BMLT01000016.1"/>
</dbReference>
<name>A0A917ZNT2_9GAMM</name>
<gene>
    <name evidence="6" type="primary">moaD</name>
    <name evidence="6" type="ORF">GCM10011348_43500</name>
</gene>
<dbReference type="CDD" id="cd00754">
    <property type="entry name" value="Ubl_MoaD"/>
    <property type="match status" value="1"/>
</dbReference>
<evidence type="ECO:0000256" key="2">
    <source>
        <dbReference type="ARBA" id="ARBA00022741"/>
    </source>
</evidence>
<dbReference type="FunFam" id="3.10.20.30:FF:000010">
    <property type="entry name" value="Molybdopterin synthase sulfur carrier subunit"/>
    <property type="match status" value="1"/>
</dbReference>
<dbReference type="NCBIfam" id="TIGR01682">
    <property type="entry name" value="moaD"/>
    <property type="match status" value="1"/>
</dbReference>
<proteinExistence type="inferred from homology"/>
<dbReference type="NCBIfam" id="TIGR01687">
    <property type="entry name" value="moaD_arch"/>
    <property type="match status" value="1"/>
</dbReference>
<dbReference type="Pfam" id="PF02597">
    <property type="entry name" value="ThiS"/>
    <property type="match status" value="1"/>
</dbReference>
<dbReference type="InterPro" id="IPR003749">
    <property type="entry name" value="ThiS/MoaD-like"/>
</dbReference>
<evidence type="ECO:0000256" key="5">
    <source>
        <dbReference type="ARBA" id="ARBA00024247"/>
    </source>
</evidence>
<keyword evidence="2" id="KW-0547">Nucleotide-binding</keyword>
<dbReference type="PANTHER" id="PTHR33359">
    <property type="entry name" value="MOLYBDOPTERIN SYNTHASE SULFUR CARRIER SUBUNIT"/>
    <property type="match status" value="1"/>
</dbReference>